<dbReference type="EMBL" id="ML976771">
    <property type="protein sequence ID" value="KAF1965075.1"/>
    <property type="molecule type" value="Genomic_DNA"/>
</dbReference>
<evidence type="ECO:0000313" key="3">
    <source>
        <dbReference type="Proteomes" id="UP000800036"/>
    </source>
</evidence>
<feature type="transmembrane region" description="Helical" evidence="1">
    <location>
        <begin position="131"/>
        <end position="152"/>
    </location>
</feature>
<feature type="transmembrane region" description="Helical" evidence="1">
    <location>
        <begin position="23"/>
        <end position="42"/>
    </location>
</feature>
<proteinExistence type="predicted"/>
<keyword evidence="1" id="KW-0472">Membrane</keyword>
<protein>
    <submittedName>
        <fullName evidence="2">Uncharacterized protein</fullName>
    </submittedName>
</protein>
<evidence type="ECO:0000313" key="2">
    <source>
        <dbReference type="EMBL" id="KAF1965075.1"/>
    </source>
</evidence>
<sequence>MSAPAAHHSPPGSSTPLAPEWRVYAHLYFPFITTVLLTLFIAQPYEHRLLLLASALPTYFLASLVHHPRPRPPERFTRRSDLHRAAVLFAYGRLLGTPFGLLNYLLDLLASYGVGAVLDRPEGAPPRRSEFLVHVLATAASTVVFGMIPPSWETAWTIMGSVDRVMYRSAWMALVDDVVKVLAYSDLSTKKVKVGVVGLQALIIFVTVLWLHFLFVVRRREIVEREFTSPTDI</sequence>
<feature type="transmembrane region" description="Helical" evidence="1">
    <location>
        <begin position="194"/>
        <end position="217"/>
    </location>
</feature>
<gene>
    <name evidence="2" type="ORF">BU23DRAFT_561407</name>
</gene>
<dbReference type="AlphaFoldDB" id="A0A6A5UJQ9"/>
<keyword evidence="1" id="KW-0812">Transmembrane</keyword>
<name>A0A6A5UJQ9_9PLEO</name>
<keyword evidence="3" id="KW-1185">Reference proteome</keyword>
<accession>A0A6A5UJQ9</accession>
<evidence type="ECO:0000256" key="1">
    <source>
        <dbReference type="SAM" id="Phobius"/>
    </source>
</evidence>
<dbReference type="OrthoDB" id="3756114at2759"/>
<reference evidence="2" key="1">
    <citation type="journal article" date="2020" name="Stud. Mycol.">
        <title>101 Dothideomycetes genomes: a test case for predicting lifestyles and emergence of pathogens.</title>
        <authorList>
            <person name="Haridas S."/>
            <person name="Albert R."/>
            <person name="Binder M."/>
            <person name="Bloem J."/>
            <person name="Labutti K."/>
            <person name="Salamov A."/>
            <person name="Andreopoulos B."/>
            <person name="Baker S."/>
            <person name="Barry K."/>
            <person name="Bills G."/>
            <person name="Bluhm B."/>
            <person name="Cannon C."/>
            <person name="Castanera R."/>
            <person name="Culley D."/>
            <person name="Daum C."/>
            <person name="Ezra D."/>
            <person name="Gonzalez J."/>
            <person name="Henrissat B."/>
            <person name="Kuo A."/>
            <person name="Liang C."/>
            <person name="Lipzen A."/>
            <person name="Lutzoni F."/>
            <person name="Magnuson J."/>
            <person name="Mondo S."/>
            <person name="Nolan M."/>
            <person name="Ohm R."/>
            <person name="Pangilinan J."/>
            <person name="Park H.-J."/>
            <person name="Ramirez L."/>
            <person name="Alfaro M."/>
            <person name="Sun H."/>
            <person name="Tritt A."/>
            <person name="Yoshinaga Y."/>
            <person name="Zwiers L.-H."/>
            <person name="Turgeon B."/>
            <person name="Goodwin S."/>
            <person name="Spatafora J."/>
            <person name="Crous P."/>
            <person name="Grigoriev I."/>
        </authorList>
    </citation>
    <scope>NUCLEOTIDE SEQUENCE</scope>
    <source>
        <strain evidence="2">CBS 107.79</strain>
    </source>
</reference>
<organism evidence="2 3">
    <name type="scientific">Bimuria novae-zelandiae CBS 107.79</name>
    <dbReference type="NCBI Taxonomy" id="1447943"/>
    <lineage>
        <taxon>Eukaryota</taxon>
        <taxon>Fungi</taxon>
        <taxon>Dikarya</taxon>
        <taxon>Ascomycota</taxon>
        <taxon>Pezizomycotina</taxon>
        <taxon>Dothideomycetes</taxon>
        <taxon>Pleosporomycetidae</taxon>
        <taxon>Pleosporales</taxon>
        <taxon>Massarineae</taxon>
        <taxon>Didymosphaeriaceae</taxon>
        <taxon>Bimuria</taxon>
    </lineage>
</organism>
<keyword evidence="1" id="KW-1133">Transmembrane helix</keyword>
<feature type="transmembrane region" description="Helical" evidence="1">
    <location>
        <begin position="88"/>
        <end position="110"/>
    </location>
</feature>
<feature type="transmembrane region" description="Helical" evidence="1">
    <location>
        <begin position="49"/>
        <end position="68"/>
    </location>
</feature>
<dbReference type="Proteomes" id="UP000800036">
    <property type="component" value="Unassembled WGS sequence"/>
</dbReference>